<dbReference type="NCBIfam" id="TIGR00634">
    <property type="entry name" value="recN"/>
    <property type="match status" value="1"/>
</dbReference>
<dbReference type="InterPro" id="IPR004604">
    <property type="entry name" value="DNA_recomb/repair_RecN"/>
</dbReference>
<dbReference type="GO" id="GO:0005524">
    <property type="term" value="F:ATP binding"/>
    <property type="evidence" value="ECO:0007669"/>
    <property type="project" value="UniProtKB-KW"/>
</dbReference>
<evidence type="ECO:0000256" key="3">
    <source>
        <dbReference type="ARBA" id="ARBA00021315"/>
    </source>
</evidence>
<feature type="domain" description="RecF/RecN/SMC N-terminal" evidence="11">
    <location>
        <begin position="1"/>
        <end position="506"/>
    </location>
</feature>
<dbReference type="Pfam" id="PF02463">
    <property type="entry name" value="SMC_N"/>
    <property type="match status" value="1"/>
</dbReference>
<name>A0A9D2NSC5_9FIRM</name>
<dbReference type="PANTHER" id="PTHR11059:SF0">
    <property type="entry name" value="DNA REPAIR PROTEIN RECN"/>
    <property type="match status" value="1"/>
</dbReference>
<feature type="coiled-coil region" evidence="10">
    <location>
        <begin position="160"/>
        <end position="200"/>
    </location>
</feature>
<dbReference type="FunFam" id="3.40.50.300:FF:000319">
    <property type="entry name" value="DNA repair protein RecN"/>
    <property type="match status" value="1"/>
</dbReference>
<dbReference type="PIRSF" id="PIRSF003128">
    <property type="entry name" value="RecN"/>
    <property type="match status" value="1"/>
</dbReference>
<protein>
    <recommendedName>
        <fullName evidence="3 9">DNA repair protein RecN</fullName>
    </recommendedName>
    <alternativeName>
        <fullName evidence="8 9">Recombination protein N</fullName>
    </alternativeName>
</protein>
<gene>
    <name evidence="12" type="primary">recN</name>
    <name evidence="12" type="ORF">H9702_05550</name>
</gene>
<feature type="coiled-coil region" evidence="10">
    <location>
        <begin position="333"/>
        <end position="367"/>
    </location>
</feature>
<dbReference type="InterPro" id="IPR003395">
    <property type="entry name" value="RecF/RecN/SMC_N"/>
</dbReference>
<comment type="caution">
    <text evidence="12">The sequence shown here is derived from an EMBL/GenBank/DDBJ whole genome shotgun (WGS) entry which is preliminary data.</text>
</comment>
<evidence type="ECO:0000256" key="1">
    <source>
        <dbReference type="ARBA" id="ARBA00003618"/>
    </source>
</evidence>
<keyword evidence="6" id="KW-0067">ATP-binding</keyword>
<evidence type="ECO:0000256" key="2">
    <source>
        <dbReference type="ARBA" id="ARBA00009441"/>
    </source>
</evidence>
<evidence type="ECO:0000256" key="10">
    <source>
        <dbReference type="SAM" id="Coils"/>
    </source>
</evidence>
<dbReference type="GO" id="GO:0009432">
    <property type="term" value="P:SOS response"/>
    <property type="evidence" value="ECO:0007669"/>
    <property type="project" value="TreeGrafter"/>
</dbReference>
<sequence>MLTQIYVKNFVLIDAVRLDLDSRMSVFTGETGAGKSLLIDAIGLLCGQRASAGYVKRGAQRAIIEGVFSLRPNSRAAALLAQQGFELEDDELIISREITAEGKSSVRLNQRAITAAFLRELSTELIDIHSQHDNQYLLQSRYHLQLLDRYCEDERLLQTVRDAYRAYHDLQVRMDKLQNEELNEENLDELTEQLNEIDDAHLRKDEPEQLETRIHELNRAETVKKQVSSALELLDGERGSNPALYQAMRALENISDLESIAPHANALSDAYYEIEEHIAALQDVLAHMDDDEQLLNEMQERLFLYHRLYRRYGGSYEDVMAHRDACEARIDRILHRQDHIDTLQQQLRQAEAEYEAAAARLHELRVQKAADLEEQVMGQLRDLMLEHARFHICITPARPSASGSDAVEFQVAMNRAQAFTPLHKSASGGELSRLMLGLKCVFTHLQGIETVIFDEIDTGVSGRVAMAIGRKMQQLAQDTQVLCVTHLAQVAACADQHLLVQKQDDGSVTSTSIHVLESDARIRQLALIASGSVSSASLQAARELLESARR</sequence>
<evidence type="ECO:0000313" key="13">
    <source>
        <dbReference type="Proteomes" id="UP000823896"/>
    </source>
</evidence>
<dbReference type="Proteomes" id="UP000823896">
    <property type="component" value="Unassembled WGS sequence"/>
</dbReference>
<evidence type="ECO:0000256" key="9">
    <source>
        <dbReference type="PIRNR" id="PIRNR003128"/>
    </source>
</evidence>
<keyword evidence="10" id="KW-0175">Coiled coil</keyword>
<evidence type="ECO:0000313" key="12">
    <source>
        <dbReference type="EMBL" id="HJC36578.1"/>
    </source>
</evidence>
<reference evidence="12" key="1">
    <citation type="journal article" date="2021" name="PeerJ">
        <title>Extensive microbial diversity within the chicken gut microbiome revealed by metagenomics and culture.</title>
        <authorList>
            <person name="Gilroy R."/>
            <person name="Ravi A."/>
            <person name="Getino M."/>
            <person name="Pursley I."/>
            <person name="Horton D.L."/>
            <person name="Alikhan N.F."/>
            <person name="Baker D."/>
            <person name="Gharbi K."/>
            <person name="Hall N."/>
            <person name="Watson M."/>
            <person name="Adriaenssens E.M."/>
            <person name="Foster-Nyarko E."/>
            <person name="Jarju S."/>
            <person name="Secka A."/>
            <person name="Antonio M."/>
            <person name="Oren A."/>
            <person name="Chaudhuri R.R."/>
            <person name="La Ragione R."/>
            <person name="Hildebrand F."/>
            <person name="Pallen M.J."/>
        </authorList>
    </citation>
    <scope>NUCLEOTIDE SEQUENCE</scope>
    <source>
        <strain evidence="12">CHK187-11901</strain>
    </source>
</reference>
<evidence type="ECO:0000256" key="4">
    <source>
        <dbReference type="ARBA" id="ARBA00022741"/>
    </source>
</evidence>
<comment type="function">
    <text evidence="1 9">May be involved in recombinational repair of damaged DNA.</text>
</comment>
<evidence type="ECO:0000256" key="7">
    <source>
        <dbReference type="ARBA" id="ARBA00023204"/>
    </source>
</evidence>
<reference evidence="12" key="2">
    <citation type="submission" date="2021-04" db="EMBL/GenBank/DDBJ databases">
        <authorList>
            <person name="Gilroy R."/>
        </authorList>
    </citation>
    <scope>NUCLEOTIDE SEQUENCE</scope>
    <source>
        <strain evidence="12">CHK187-11901</strain>
    </source>
</reference>
<dbReference type="InterPro" id="IPR027417">
    <property type="entry name" value="P-loop_NTPase"/>
</dbReference>
<keyword evidence="4" id="KW-0547">Nucleotide-binding</keyword>
<dbReference type="GO" id="GO:0006281">
    <property type="term" value="P:DNA repair"/>
    <property type="evidence" value="ECO:0007669"/>
    <property type="project" value="UniProtKB-KW"/>
</dbReference>
<keyword evidence="5 9" id="KW-0227">DNA damage</keyword>
<dbReference type="GO" id="GO:0006310">
    <property type="term" value="P:DNA recombination"/>
    <property type="evidence" value="ECO:0007669"/>
    <property type="project" value="InterPro"/>
</dbReference>
<dbReference type="PANTHER" id="PTHR11059">
    <property type="entry name" value="DNA REPAIR PROTEIN RECN"/>
    <property type="match status" value="1"/>
</dbReference>
<dbReference type="SUPFAM" id="SSF52540">
    <property type="entry name" value="P-loop containing nucleoside triphosphate hydrolases"/>
    <property type="match status" value="1"/>
</dbReference>
<evidence type="ECO:0000256" key="8">
    <source>
        <dbReference type="ARBA" id="ARBA00033408"/>
    </source>
</evidence>
<evidence type="ECO:0000256" key="6">
    <source>
        <dbReference type="ARBA" id="ARBA00022840"/>
    </source>
</evidence>
<dbReference type="GO" id="GO:0043590">
    <property type="term" value="C:bacterial nucleoid"/>
    <property type="evidence" value="ECO:0007669"/>
    <property type="project" value="TreeGrafter"/>
</dbReference>
<dbReference type="EMBL" id="DWWM01000034">
    <property type="protein sequence ID" value="HJC36578.1"/>
    <property type="molecule type" value="Genomic_DNA"/>
</dbReference>
<proteinExistence type="inferred from homology"/>
<comment type="similarity">
    <text evidence="2 9">Belongs to the RecN family.</text>
</comment>
<keyword evidence="7 9" id="KW-0234">DNA repair</keyword>
<dbReference type="Gene3D" id="3.40.50.300">
    <property type="entry name" value="P-loop containing nucleotide triphosphate hydrolases"/>
    <property type="match status" value="2"/>
</dbReference>
<evidence type="ECO:0000259" key="11">
    <source>
        <dbReference type="Pfam" id="PF02463"/>
    </source>
</evidence>
<accession>A0A9D2NSC5</accession>
<dbReference type="CDD" id="cd03241">
    <property type="entry name" value="ABC_RecN"/>
    <property type="match status" value="2"/>
</dbReference>
<organism evidence="12 13">
    <name type="scientific">Candidatus Merdibacter merdavium</name>
    <dbReference type="NCBI Taxonomy" id="2838692"/>
    <lineage>
        <taxon>Bacteria</taxon>
        <taxon>Bacillati</taxon>
        <taxon>Bacillota</taxon>
        <taxon>Erysipelotrichia</taxon>
        <taxon>Erysipelotrichales</taxon>
        <taxon>Erysipelotrichaceae</taxon>
        <taxon>Merdibacter</taxon>
    </lineage>
</organism>
<evidence type="ECO:0000256" key="5">
    <source>
        <dbReference type="ARBA" id="ARBA00022763"/>
    </source>
</evidence>
<dbReference type="AlphaFoldDB" id="A0A9D2NSC5"/>